<gene>
    <name evidence="1" type="ORF">BJY27_007908</name>
</gene>
<comment type="caution">
    <text evidence="1">The sequence shown here is derived from an EMBL/GenBank/DDBJ whole genome shotgun (WGS) entry which is preliminary data.</text>
</comment>
<evidence type="ECO:0000313" key="2">
    <source>
        <dbReference type="Proteomes" id="UP000530530"/>
    </source>
</evidence>
<protein>
    <recommendedName>
        <fullName evidence="3">AraC family transcriptional regulator</fullName>
    </recommendedName>
</protein>
<name>A0ABR6LZ46_9ACTN</name>
<keyword evidence="2" id="KW-1185">Reference proteome</keyword>
<dbReference type="Proteomes" id="UP000530530">
    <property type="component" value="Unassembled WGS sequence"/>
</dbReference>
<evidence type="ECO:0008006" key="3">
    <source>
        <dbReference type="Google" id="ProtNLM"/>
    </source>
</evidence>
<reference evidence="1 2" key="1">
    <citation type="submission" date="2020-08" db="EMBL/GenBank/DDBJ databases">
        <title>Sequencing the genomes of 1000 actinobacteria strains.</title>
        <authorList>
            <person name="Klenk H.-P."/>
        </authorList>
    </citation>
    <scope>NUCLEOTIDE SEQUENCE [LARGE SCALE GENOMIC DNA]</scope>
    <source>
        <strain evidence="1 2">DSM 41530</strain>
    </source>
</reference>
<accession>A0ABR6LZ46</accession>
<sequence>MGEPFALAPFRRTTMSGFSVRSRGFRVRDMMFNRFETAAALRTGGRRVGADDHVRLWIVHRGAWRFGEPGGAEHTAPAGAASMLFVIGPGRSAWTMATSSSGSRL</sequence>
<organism evidence="1 2">
    <name type="scientific">Streptomyces rapamycinicus</name>
    <dbReference type="NCBI Taxonomy" id="1226757"/>
    <lineage>
        <taxon>Bacteria</taxon>
        <taxon>Bacillati</taxon>
        <taxon>Actinomycetota</taxon>
        <taxon>Actinomycetes</taxon>
        <taxon>Kitasatosporales</taxon>
        <taxon>Streptomycetaceae</taxon>
        <taxon>Streptomyces</taxon>
        <taxon>Streptomyces violaceusniger group</taxon>
    </lineage>
</organism>
<proteinExistence type="predicted"/>
<evidence type="ECO:0000313" key="1">
    <source>
        <dbReference type="EMBL" id="MBB4786947.1"/>
    </source>
</evidence>
<dbReference type="EMBL" id="JACHNG010000001">
    <property type="protein sequence ID" value="MBB4786947.1"/>
    <property type="molecule type" value="Genomic_DNA"/>
</dbReference>